<keyword evidence="15" id="KW-1185">Reference proteome</keyword>
<feature type="region of interest" description="Disordered" evidence="11">
    <location>
        <begin position="347"/>
        <end position="391"/>
    </location>
</feature>
<evidence type="ECO:0000256" key="11">
    <source>
        <dbReference type="SAM" id="MobiDB-lite"/>
    </source>
</evidence>
<dbReference type="PANTHER" id="PTHR11070:SF61">
    <property type="entry name" value="DNA 3'-5' HELICASE"/>
    <property type="match status" value="1"/>
</dbReference>
<feature type="compositionally biased region" description="Polar residues" evidence="11">
    <location>
        <begin position="271"/>
        <end position="280"/>
    </location>
</feature>
<dbReference type="SUPFAM" id="SSF52540">
    <property type="entry name" value="P-loop containing nucleoside triphosphate hydrolases"/>
    <property type="match status" value="1"/>
</dbReference>
<dbReference type="InterPro" id="IPR000212">
    <property type="entry name" value="DNA_helicase_UvrD/REP"/>
</dbReference>
<feature type="region of interest" description="Disordered" evidence="11">
    <location>
        <begin position="112"/>
        <end position="137"/>
    </location>
</feature>
<accession>A0ABD1XVB0</accession>
<dbReference type="InterPro" id="IPR014016">
    <property type="entry name" value="UvrD-like_ATP-bd"/>
</dbReference>
<evidence type="ECO:0000256" key="6">
    <source>
        <dbReference type="ARBA" id="ARBA00023235"/>
    </source>
</evidence>
<keyword evidence="4 10" id="KW-0347">Helicase</keyword>
<comment type="catalytic activity">
    <reaction evidence="7">
        <text>Couples ATP hydrolysis with the unwinding of duplex DNA by translocating in the 3'-5' direction.</text>
        <dbReference type="EC" id="5.6.2.4"/>
    </reaction>
</comment>
<evidence type="ECO:0000256" key="8">
    <source>
        <dbReference type="ARBA" id="ARBA00034808"/>
    </source>
</evidence>
<feature type="compositionally biased region" description="Low complexity" evidence="11">
    <location>
        <begin position="379"/>
        <end position="390"/>
    </location>
</feature>
<dbReference type="PROSITE" id="PS51198">
    <property type="entry name" value="UVRD_HELICASE_ATP_BIND"/>
    <property type="match status" value="1"/>
</dbReference>
<evidence type="ECO:0000256" key="2">
    <source>
        <dbReference type="ARBA" id="ARBA00022741"/>
    </source>
</evidence>
<evidence type="ECO:0000256" key="10">
    <source>
        <dbReference type="PROSITE-ProRule" id="PRU00560"/>
    </source>
</evidence>
<feature type="compositionally biased region" description="Polar residues" evidence="11">
    <location>
        <begin position="294"/>
        <end position="306"/>
    </location>
</feature>
<evidence type="ECO:0000313" key="14">
    <source>
        <dbReference type="EMBL" id="KAL2612885.1"/>
    </source>
</evidence>
<dbReference type="CDD" id="cd17932">
    <property type="entry name" value="DEXQc_UvrD"/>
    <property type="match status" value="1"/>
</dbReference>
<name>A0ABD1XVB0_9MARC</name>
<proteinExistence type="inferred from homology"/>
<dbReference type="InterPro" id="IPR027417">
    <property type="entry name" value="P-loop_NTPase"/>
</dbReference>
<dbReference type="Gene3D" id="1.10.486.10">
    <property type="entry name" value="PCRA, domain 4"/>
    <property type="match status" value="1"/>
</dbReference>
<dbReference type="InterPro" id="IPR013986">
    <property type="entry name" value="DExx_box_DNA_helicase_dom_sf"/>
</dbReference>
<comment type="catalytic activity">
    <reaction evidence="9">
        <text>ATP + H2O = ADP + phosphate + H(+)</text>
        <dbReference type="Rhea" id="RHEA:13065"/>
        <dbReference type="ChEBI" id="CHEBI:15377"/>
        <dbReference type="ChEBI" id="CHEBI:15378"/>
        <dbReference type="ChEBI" id="CHEBI:30616"/>
        <dbReference type="ChEBI" id="CHEBI:43474"/>
        <dbReference type="ChEBI" id="CHEBI:456216"/>
        <dbReference type="EC" id="5.6.2.4"/>
    </reaction>
</comment>
<evidence type="ECO:0000256" key="5">
    <source>
        <dbReference type="ARBA" id="ARBA00022840"/>
    </source>
</evidence>
<evidence type="ECO:0000259" key="12">
    <source>
        <dbReference type="PROSITE" id="PS51198"/>
    </source>
</evidence>
<dbReference type="EMBL" id="JBHFFA010000007">
    <property type="protein sequence ID" value="KAL2612885.1"/>
    <property type="molecule type" value="Genomic_DNA"/>
</dbReference>
<reference evidence="14 15" key="1">
    <citation type="submission" date="2024-09" db="EMBL/GenBank/DDBJ databases">
        <title>Chromosome-scale assembly of Riccia fluitans.</title>
        <authorList>
            <person name="Paukszto L."/>
            <person name="Sawicki J."/>
            <person name="Karawczyk K."/>
            <person name="Piernik-Szablinska J."/>
            <person name="Szczecinska M."/>
            <person name="Mazdziarz M."/>
        </authorList>
    </citation>
    <scope>NUCLEOTIDE SEQUENCE [LARGE SCALE GENOMIC DNA]</scope>
    <source>
        <strain evidence="14">Rf_01</strain>
        <tissue evidence="14">Aerial parts of the thallus</tissue>
    </source>
</reference>
<evidence type="ECO:0000256" key="1">
    <source>
        <dbReference type="ARBA" id="ARBA00009922"/>
    </source>
</evidence>
<dbReference type="PROSITE" id="PS51217">
    <property type="entry name" value="UVRD_HELICASE_CTER"/>
    <property type="match status" value="1"/>
</dbReference>
<evidence type="ECO:0000256" key="9">
    <source>
        <dbReference type="ARBA" id="ARBA00048988"/>
    </source>
</evidence>
<dbReference type="Gene3D" id="3.40.50.300">
    <property type="entry name" value="P-loop containing nucleotide triphosphate hydrolases"/>
    <property type="match status" value="2"/>
</dbReference>
<evidence type="ECO:0000259" key="13">
    <source>
        <dbReference type="PROSITE" id="PS51217"/>
    </source>
</evidence>
<protein>
    <recommendedName>
        <fullName evidence="8">DNA 3'-5' helicase</fullName>
        <ecNumber evidence="8">5.6.2.4</ecNumber>
    </recommendedName>
</protein>
<dbReference type="GO" id="GO:0005524">
    <property type="term" value="F:ATP binding"/>
    <property type="evidence" value="ECO:0007669"/>
    <property type="project" value="UniProtKB-UniRule"/>
</dbReference>
<feature type="binding site" evidence="10">
    <location>
        <begin position="467"/>
        <end position="474"/>
    </location>
    <ligand>
        <name>ATP</name>
        <dbReference type="ChEBI" id="CHEBI:30616"/>
    </ligand>
</feature>
<feature type="compositionally biased region" description="Polar residues" evidence="11">
    <location>
        <begin position="351"/>
        <end position="368"/>
    </location>
</feature>
<dbReference type="CDD" id="cd18807">
    <property type="entry name" value="SF1_C_UvrD"/>
    <property type="match status" value="1"/>
</dbReference>
<keyword evidence="3 10" id="KW-0378">Hydrolase</keyword>
<comment type="caution">
    <text evidence="14">The sequence shown here is derived from an EMBL/GenBank/DDBJ whole genome shotgun (WGS) entry which is preliminary data.</text>
</comment>
<keyword evidence="2 10" id="KW-0547">Nucleotide-binding</keyword>
<dbReference type="PANTHER" id="PTHR11070">
    <property type="entry name" value="UVRD / RECB / PCRA DNA HELICASE FAMILY MEMBER"/>
    <property type="match status" value="1"/>
</dbReference>
<sequence>MDEFRISQKQLTEQQRERITRNFRAAKAIRDRKRSQLYNTPPSPSVIWQNHPGPERMSVDGCSSSGADFRSPLTFRVKKKTHVEGGTKDMHRMPLSELDPNVCVQNKVTPRKHKTVTTSNGGPLVTRTSHSDPEVSSHESKCASLVGSHAQVNVTPLNVSLSQAFSDDFDETLLQEIDALCGQRRGENGSIFSPATEIPEERNVDALQAVESVSLTDFGKHPGTLRKSKPLEEAKILGFISAVFQSPCDGKLEQAISSSTVTSQGAGGTCRNISASNAASNGDDKVESIPSPGRQPSDSNHSSSVELPSELTVRLLNQPEPAANCQSPVATDCLSAKTSTEYQVSHGHLSTPVSTTRTVHVDPSSSEALRNGRLKECVPNSDSPGSGPSPVALMPEVEASLDTVSARESHLTPGCSPFVSNNTPIKDSGLSPDGLIKETVPVYLQRLNLSQREAAASDITKPLLILAGPGSGKTSTMVARLIHMLEQGTEPKNVLAMTFTTAAATEMRERVGAAIGKTKAKELIISTFHSFCLQLCRTHADKLGRTSEFFVYGSGQQRKAVIEATRIALSENKAAGLPRVDAGKEGGSENTSPSLCREQAKKWQQFVTQAKCSGRTADYYEKSGNILGASVLKNYEKTLSACNALDYHDFISSAVKLFEEHRTVLEECQRTWCCILVDEFQDTSAMQYKFLRLLASHQRITIVGDDDQSIFGFNGANSAGFLSFRKDFPSHKEVRLHQNYRSTRCIVEAASAVIRNNNKRCQTQQAVTENNLGEKIKVRECRTESAQCAFVADAILMATSSSENFSFGSVAVLYRRQVTGKLFQTTFRSRKIPFNVHGVAFYRKKIIKNIIAIFCTVLPGRKDVFCRRVFKALYGGDKSESKKAVEYVEKISKSKNFDFLQAASEIFSAKVSGTFTRRQLALGRKVLSCINTVKHLVNKEQSLSAVISAVANLLPQRPVMESRAILTEDGRRLLNEDEDPRTVLEYLLDDVNEFLGKHYSPEVAPAKDALTKSVGCATVLRAFLDHMTAREEENFRTRRDDNNNAVTLTTLHQSKGLEWDTVFIVKANETEIPLLHEEMGCISGASISLEEERRLFYVGMTRARKNLCISYIAVDSDRQILQPTRFLAELPRHLLDFQDGVSQFSSKNLTKESRLQATNGHLKTDDLPDAQLHVGNGVSKEEALDHNCKGLDVKSEEAGNAEAQDDPETTNRAEAVQSSLRCNAFLKGFSVESRSVVAALFHTWAKKPSFQDPKRLLSKVGFVIDERLRSKGTKNKEVLINLKLALREEVAVSYAQNVLAWEKLPLEERTVLQAERQEHFQMQNCERSLAAAAATPKQISYLRSLGCTVDPTSRLHASRLIEQYKRL</sequence>
<feature type="domain" description="UvrD-like helicase ATP-binding" evidence="12">
    <location>
        <begin position="446"/>
        <end position="743"/>
    </location>
</feature>
<gene>
    <name evidence="14" type="ORF">R1flu_024577</name>
</gene>
<dbReference type="InterPro" id="IPR004827">
    <property type="entry name" value="bZIP"/>
</dbReference>
<dbReference type="PROSITE" id="PS00036">
    <property type="entry name" value="BZIP_BASIC"/>
    <property type="match status" value="1"/>
</dbReference>
<keyword evidence="5 10" id="KW-0067">ATP-binding</keyword>
<evidence type="ECO:0000256" key="3">
    <source>
        <dbReference type="ARBA" id="ARBA00022801"/>
    </source>
</evidence>
<evidence type="ECO:0000256" key="4">
    <source>
        <dbReference type="ARBA" id="ARBA00022806"/>
    </source>
</evidence>
<dbReference type="Gene3D" id="1.10.10.160">
    <property type="match status" value="1"/>
</dbReference>
<dbReference type="Proteomes" id="UP001605036">
    <property type="component" value="Unassembled WGS sequence"/>
</dbReference>
<dbReference type="Pfam" id="PF00580">
    <property type="entry name" value="UvrD-helicase"/>
    <property type="match status" value="1"/>
</dbReference>
<organism evidence="14 15">
    <name type="scientific">Riccia fluitans</name>
    <dbReference type="NCBI Taxonomy" id="41844"/>
    <lineage>
        <taxon>Eukaryota</taxon>
        <taxon>Viridiplantae</taxon>
        <taxon>Streptophyta</taxon>
        <taxon>Embryophyta</taxon>
        <taxon>Marchantiophyta</taxon>
        <taxon>Marchantiopsida</taxon>
        <taxon>Marchantiidae</taxon>
        <taxon>Marchantiales</taxon>
        <taxon>Ricciaceae</taxon>
        <taxon>Riccia</taxon>
    </lineage>
</organism>
<feature type="domain" description="UvrD-like helicase C-terminal" evidence="13">
    <location>
        <begin position="744"/>
        <end position="1056"/>
    </location>
</feature>
<evidence type="ECO:0000313" key="15">
    <source>
        <dbReference type="Proteomes" id="UP001605036"/>
    </source>
</evidence>
<dbReference type="GO" id="GO:0043138">
    <property type="term" value="F:3'-5' DNA helicase activity"/>
    <property type="evidence" value="ECO:0007669"/>
    <property type="project" value="UniProtKB-EC"/>
</dbReference>
<dbReference type="Pfam" id="PF13361">
    <property type="entry name" value="UvrD_C"/>
    <property type="match status" value="1"/>
</dbReference>
<dbReference type="InterPro" id="IPR014017">
    <property type="entry name" value="DNA_helicase_UvrD-like_C"/>
</dbReference>
<feature type="region of interest" description="Disordered" evidence="11">
    <location>
        <begin position="261"/>
        <end position="308"/>
    </location>
</feature>
<feature type="region of interest" description="Disordered" evidence="11">
    <location>
        <begin position="32"/>
        <end position="52"/>
    </location>
</feature>
<dbReference type="GO" id="GO:0016787">
    <property type="term" value="F:hydrolase activity"/>
    <property type="evidence" value="ECO:0007669"/>
    <property type="project" value="UniProtKB-UniRule"/>
</dbReference>
<comment type="similarity">
    <text evidence="1">Belongs to the helicase family. UvrD subfamily.</text>
</comment>
<keyword evidence="6" id="KW-0413">Isomerase</keyword>
<dbReference type="EC" id="5.6.2.4" evidence="8"/>
<evidence type="ECO:0000256" key="7">
    <source>
        <dbReference type="ARBA" id="ARBA00034617"/>
    </source>
</evidence>